<evidence type="ECO:0000259" key="9">
    <source>
        <dbReference type="Pfam" id="PF12105"/>
    </source>
</evidence>
<dbReference type="PANTHER" id="PTHR43453:SF1">
    <property type="entry name" value="TRNA_RRNA METHYLTRANSFERASE SPOU TYPE DOMAIN-CONTAINING PROTEIN"/>
    <property type="match status" value="1"/>
</dbReference>
<dbReference type="Gene3D" id="3.40.1280.10">
    <property type="match status" value="1"/>
</dbReference>
<dbReference type="Pfam" id="PF00588">
    <property type="entry name" value="SpoU_methylase"/>
    <property type="match status" value="1"/>
</dbReference>
<evidence type="ECO:0000256" key="6">
    <source>
        <dbReference type="ARBA" id="ARBA00022884"/>
    </source>
</evidence>
<dbReference type="NCBIfam" id="NF008295">
    <property type="entry name" value="PRK11081.1"/>
    <property type="match status" value="1"/>
</dbReference>
<dbReference type="EMBL" id="BAABWN010000014">
    <property type="protein sequence ID" value="GAA6169715.1"/>
    <property type="molecule type" value="Genomic_DNA"/>
</dbReference>
<feature type="domain" description="tRNA/rRNA methyltransferase SpoU type" evidence="8">
    <location>
        <begin position="20"/>
        <end position="158"/>
    </location>
</feature>
<comment type="caution">
    <text evidence="7">Lacks conserved residue(s) required for the propagation of feature annotation.</text>
</comment>
<keyword evidence="1 7" id="KW-0820">tRNA-binding</keyword>
<evidence type="ECO:0000256" key="2">
    <source>
        <dbReference type="ARBA" id="ARBA00022603"/>
    </source>
</evidence>
<dbReference type="SUPFAM" id="SSF75217">
    <property type="entry name" value="alpha/beta knot"/>
    <property type="match status" value="1"/>
</dbReference>
<comment type="catalytic activity">
    <reaction evidence="7">
        <text>guanosine(18) in tRNA + S-adenosyl-L-methionine = 2'-O-methylguanosine(18) in tRNA + S-adenosyl-L-homocysteine + H(+)</text>
        <dbReference type="Rhea" id="RHEA:20077"/>
        <dbReference type="Rhea" id="RHEA-COMP:10190"/>
        <dbReference type="Rhea" id="RHEA-COMP:10192"/>
        <dbReference type="ChEBI" id="CHEBI:15378"/>
        <dbReference type="ChEBI" id="CHEBI:57856"/>
        <dbReference type="ChEBI" id="CHEBI:59789"/>
        <dbReference type="ChEBI" id="CHEBI:74269"/>
        <dbReference type="ChEBI" id="CHEBI:74445"/>
        <dbReference type="EC" id="2.1.1.34"/>
    </reaction>
</comment>
<organism evidence="10 11">
    <name type="scientific">Sessilibacter corallicola</name>
    <dbReference type="NCBI Taxonomy" id="2904075"/>
    <lineage>
        <taxon>Bacteria</taxon>
        <taxon>Pseudomonadati</taxon>
        <taxon>Pseudomonadota</taxon>
        <taxon>Gammaproteobacteria</taxon>
        <taxon>Cellvibrionales</taxon>
        <taxon>Cellvibrionaceae</taxon>
        <taxon>Sessilibacter</taxon>
    </lineage>
</organism>
<evidence type="ECO:0000313" key="10">
    <source>
        <dbReference type="EMBL" id="GAA6169715.1"/>
    </source>
</evidence>
<dbReference type="InterPro" id="IPR001537">
    <property type="entry name" value="SpoU_MeTrfase"/>
</dbReference>
<evidence type="ECO:0000256" key="3">
    <source>
        <dbReference type="ARBA" id="ARBA00022679"/>
    </source>
</evidence>
<dbReference type="CDD" id="cd18092">
    <property type="entry name" value="SpoU-like_TrmH"/>
    <property type="match status" value="1"/>
</dbReference>
<gene>
    <name evidence="7 10" type="primary">trmH</name>
    <name evidence="10" type="ORF">NBRC116591_35260</name>
</gene>
<keyword evidence="3 7" id="KW-0808">Transferase</keyword>
<sequence>MTPERYQRILETLSRRQPDLTVVADEVHKGRNLSAIVRTCDSVGIDTIHTVIPQKGYRGFRGTASGSHKWVEVKTHDNLVTPLEQLKGQGFQIVAADVGQQCVNYRAIDYTKPTALLLGSEKDGLSHTASELCDHKITIPMIGMVESLNVSVATAVILQEIYHQRNDANLYGTNQLSSDLQQRRFFQWAHPKVAEFCDEKGLTYPPVRESDGEIVNASQWYQTVLNSLNPTNRAPM</sequence>
<keyword evidence="2 7" id="KW-0489">Methyltransferase</keyword>
<evidence type="ECO:0000256" key="4">
    <source>
        <dbReference type="ARBA" id="ARBA00022691"/>
    </source>
</evidence>
<proteinExistence type="inferred from homology"/>
<dbReference type="InterPro" id="IPR022724">
    <property type="entry name" value="rRNA_MeTrfase_SpoU_C"/>
</dbReference>
<evidence type="ECO:0000259" key="8">
    <source>
        <dbReference type="Pfam" id="PF00588"/>
    </source>
</evidence>
<dbReference type="RefSeq" id="WP_353304183.1">
    <property type="nucleotide sequence ID" value="NZ_BAABWN010000014.1"/>
</dbReference>
<comment type="similarity">
    <text evidence="7">Belongs to the class IV-like SAM-binding methyltransferase superfamily. RNA methyltransferase TrmH family.</text>
</comment>
<keyword evidence="11" id="KW-1185">Reference proteome</keyword>
<comment type="function">
    <text evidence="7">Catalyzes the 2'-O methylation of guanosine at position 18 in tRNA.</text>
</comment>
<feature type="binding site" evidence="7">
    <location>
        <position position="139"/>
    </location>
    <ligand>
        <name>S-adenosyl-L-methionine</name>
        <dbReference type="ChEBI" id="CHEBI:59789"/>
    </ligand>
</feature>
<dbReference type="Proteomes" id="UP001465153">
    <property type="component" value="Unassembled WGS sequence"/>
</dbReference>
<dbReference type="Pfam" id="PF12105">
    <property type="entry name" value="SpoU_methylas_C"/>
    <property type="match status" value="1"/>
</dbReference>
<dbReference type="PANTHER" id="PTHR43453">
    <property type="entry name" value="RRNA METHYLASE-LIKE"/>
    <property type="match status" value="1"/>
</dbReference>
<name>A0ABQ0ADI8_9GAMM</name>
<evidence type="ECO:0000256" key="5">
    <source>
        <dbReference type="ARBA" id="ARBA00022694"/>
    </source>
</evidence>
<protein>
    <recommendedName>
        <fullName evidence="7">tRNA (guanosine(18)-2'-O)-methyltransferase</fullName>
        <ecNumber evidence="7">2.1.1.34</ecNumber>
    </recommendedName>
    <alternativeName>
        <fullName evidence="7">tRNA [Gm18] methyltransferase</fullName>
    </alternativeName>
</protein>
<dbReference type="HAMAP" id="MF_02060">
    <property type="entry name" value="tRNA_methyltr_TrmH"/>
    <property type="match status" value="1"/>
</dbReference>
<evidence type="ECO:0000256" key="7">
    <source>
        <dbReference type="HAMAP-Rule" id="MF_02060"/>
    </source>
</evidence>
<keyword evidence="6 7" id="KW-0694">RNA-binding</keyword>
<dbReference type="InterPro" id="IPR029026">
    <property type="entry name" value="tRNA_m1G_MTases_N"/>
</dbReference>
<dbReference type="InterPro" id="IPR033671">
    <property type="entry name" value="TrmH"/>
</dbReference>
<accession>A0ABQ0ADI8</accession>
<dbReference type="EC" id="2.1.1.34" evidence="7"/>
<keyword evidence="5 7" id="KW-0819">tRNA processing</keyword>
<dbReference type="InterPro" id="IPR029028">
    <property type="entry name" value="Alpha/beta_knot_MTases"/>
</dbReference>
<keyword evidence="4 7" id="KW-0949">S-adenosyl-L-methionine</keyword>
<reference evidence="10 11" key="1">
    <citation type="submission" date="2024-04" db="EMBL/GenBank/DDBJ databases">
        <title>Draft genome sequence of Sessilibacter corallicola NBRC 116591.</title>
        <authorList>
            <person name="Miyakawa T."/>
            <person name="Kusuya Y."/>
            <person name="Miura T."/>
        </authorList>
    </citation>
    <scope>NUCLEOTIDE SEQUENCE [LARGE SCALE GENOMIC DNA]</scope>
    <source>
        <strain evidence="10 11">KU-00831-HH</strain>
    </source>
</reference>
<comment type="caution">
    <text evidence="10">The sequence shown here is derived from an EMBL/GenBank/DDBJ whole genome shotgun (WGS) entry which is preliminary data.</text>
</comment>
<feature type="binding site" evidence="7">
    <location>
        <position position="148"/>
    </location>
    <ligand>
        <name>S-adenosyl-L-methionine</name>
        <dbReference type="ChEBI" id="CHEBI:59789"/>
    </ligand>
</feature>
<evidence type="ECO:0000313" key="11">
    <source>
        <dbReference type="Proteomes" id="UP001465153"/>
    </source>
</evidence>
<evidence type="ECO:0000256" key="1">
    <source>
        <dbReference type="ARBA" id="ARBA00022555"/>
    </source>
</evidence>
<feature type="domain" description="RNA methyltransferase SpoU/TrmH type C-terminal" evidence="9">
    <location>
        <begin position="163"/>
        <end position="216"/>
    </location>
</feature>